<dbReference type="Proteomes" id="UP000033187">
    <property type="component" value="Chromosome 1"/>
</dbReference>
<feature type="chain" id="PRO_5002306302" evidence="1">
    <location>
        <begin position="25"/>
        <end position="209"/>
    </location>
</feature>
<dbReference type="EMBL" id="LN829119">
    <property type="protein sequence ID" value="CPR21974.1"/>
    <property type="molecule type" value="Genomic_DNA"/>
</dbReference>
<reference evidence="3" key="1">
    <citation type="submission" date="2015-02" db="EMBL/GenBank/DDBJ databases">
        <authorList>
            <person name="Chooi Y.-H."/>
        </authorList>
    </citation>
    <scope>NUCLEOTIDE SEQUENCE [LARGE SCALE GENOMIC DNA]</scope>
    <source>
        <strain evidence="3">strain Y</strain>
    </source>
</reference>
<sequence>MHRRLVFCGVLALSILGAARSAHADCSAEVDAAFAKLRQAAAFRMMTKIVNDQGSLSMSVDYVPPDRMHQTVETGTSAGTVELIVIGSEAWSNQGQGWAKVPDKFAKEVSGQMRQSLSGNKSANAAYECLGEKTFEGGEYVAYRTELPPVAAKTGAEAVPGNVQMLYVDKETGLPVRNIVTKPDAPNERLFDGTFQLREDLKIDVPATR</sequence>
<accession>A0A0D6JJ19</accession>
<name>A0A0D6JJ19_9HYPH</name>
<gene>
    <name evidence="2" type="ORF">YBN1229_v1_3407</name>
</gene>
<dbReference type="KEGG" id="fil:BN1229_v1_2508"/>
<feature type="signal peptide" evidence="1">
    <location>
        <begin position="1"/>
        <end position="24"/>
    </location>
</feature>
<protein>
    <submittedName>
        <fullName evidence="2">Uncharacterized protein</fullName>
    </submittedName>
</protein>
<evidence type="ECO:0000313" key="2">
    <source>
        <dbReference type="EMBL" id="CPR21974.1"/>
    </source>
</evidence>
<organism evidence="2 3">
    <name type="scientific">Candidatus Filomicrobium marinum</name>
    <dbReference type="NCBI Taxonomy" id="1608628"/>
    <lineage>
        <taxon>Bacteria</taxon>
        <taxon>Pseudomonadati</taxon>
        <taxon>Pseudomonadota</taxon>
        <taxon>Alphaproteobacteria</taxon>
        <taxon>Hyphomicrobiales</taxon>
        <taxon>Hyphomicrobiaceae</taxon>
        <taxon>Filomicrobium</taxon>
    </lineage>
</organism>
<evidence type="ECO:0000313" key="3">
    <source>
        <dbReference type="Proteomes" id="UP000033187"/>
    </source>
</evidence>
<dbReference type="AlphaFoldDB" id="A0A0D6JJ19"/>
<keyword evidence="3" id="KW-1185">Reference proteome</keyword>
<dbReference type="KEGG" id="fiy:BN1229_v1_3407"/>
<dbReference type="Gene3D" id="2.50.20.20">
    <property type="match status" value="1"/>
</dbReference>
<evidence type="ECO:0000256" key="1">
    <source>
        <dbReference type="SAM" id="SignalP"/>
    </source>
</evidence>
<proteinExistence type="predicted"/>
<dbReference type="RefSeq" id="WP_046478390.1">
    <property type="nucleotide sequence ID" value="NZ_LN829118.1"/>
</dbReference>
<dbReference type="OrthoDB" id="7930636at2"/>
<keyword evidence="1" id="KW-0732">Signal</keyword>